<feature type="domain" description="Fe/B12 periplasmic-binding" evidence="3">
    <location>
        <begin position="167"/>
        <end position="424"/>
    </location>
</feature>
<dbReference type="GO" id="GO:0071281">
    <property type="term" value="P:cellular response to iron ion"/>
    <property type="evidence" value="ECO:0007669"/>
    <property type="project" value="TreeGrafter"/>
</dbReference>
<dbReference type="SUPFAM" id="SSF55383">
    <property type="entry name" value="Copper amine oxidase, domain N"/>
    <property type="match status" value="1"/>
</dbReference>
<evidence type="ECO:0000256" key="1">
    <source>
        <dbReference type="ARBA" id="ARBA00008814"/>
    </source>
</evidence>
<feature type="chain" id="PRO_5039307450" evidence="2">
    <location>
        <begin position="25"/>
        <end position="424"/>
    </location>
</feature>
<dbReference type="SUPFAM" id="SSF53807">
    <property type="entry name" value="Helical backbone' metal receptor"/>
    <property type="match status" value="1"/>
</dbReference>
<dbReference type="InterPro" id="IPR012854">
    <property type="entry name" value="Cu_amine_oxidase-like_N"/>
</dbReference>
<dbReference type="InterPro" id="IPR050902">
    <property type="entry name" value="ABC_Transporter_SBP"/>
</dbReference>
<keyword evidence="2" id="KW-0732">Signal</keyword>
<evidence type="ECO:0000313" key="5">
    <source>
        <dbReference type="Proteomes" id="UP000558113"/>
    </source>
</evidence>
<dbReference type="Gene3D" id="3.40.50.1980">
    <property type="entry name" value="Nitrogenase molybdenum iron protein domain"/>
    <property type="match status" value="2"/>
</dbReference>
<organism evidence="4 5">
    <name type="scientific">Paenibacillus sacheonensis</name>
    <dbReference type="NCBI Taxonomy" id="742054"/>
    <lineage>
        <taxon>Bacteria</taxon>
        <taxon>Bacillati</taxon>
        <taxon>Bacillota</taxon>
        <taxon>Bacilli</taxon>
        <taxon>Bacillales</taxon>
        <taxon>Paenibacillaceae</taxon>
        <taxon>Paenibacillus</taxon>
    </lineage>
</organism>
<evidence type="ECO:0000256" key="2">
    <source>
        <dbReference type="SAM" id="SignalP"/>
    </source>
</evidence>
<sequence>MFSKGFIRTLLATALVLTPVASTGALQTAEAASAAVKVTLDGKSVALDSAPKITNGRTLVPYSSLVTALGGKASWDAKNKVVSAVQGSTTVKLTVGSTSAYINGAYQSLEAAPHIINGKTFVPLRLISEAFGKWVTYSKAASTVSINSTLTVTTSTGPFTLKKKPSRIVTLTSSDTEIIYALGGTVVGRPTALGPVIPSAAASAPEVGSAHGIEFEQLAAVKSDLMIASPALKSQQATIEKLGAQVMFNSHNTVPEIQASIKLYGRILGQEAKAESIVNGMNAQISQLPKLASKPKTLIVYGAPGSFVIALPTSYPGNFLTLAGGQNAADKFPGMSTMPQYAEISLERIVAANPELILFIAHGDADEVKASFKKEFETNPAWKSLPAVKNDKFEVLPSDLFAANPGIRAPQAIAAMNKLLQQVD</sequence>
<comment type="caution">
    <text evidence="4">The sequence shown here is derived from an EMBL/GenBank/DDBJ whole genome shotgun (WGS) entry which is preliminary data.</text>
</comment>
<dbReference type="InterPro" id="IPR036582">
    <property type="entry name" value="Mao_N_sf"/>
</dbReference>
<dbReference type="Pfam" id="PF01497">
    <property type="entry name" value="Peripla_BP_2"/>
    <property type="match status" value="1"/>
</dbReference>
<protein>
    <submittedName>
        <fullName evidence="4">ABC transporter substrate-binding protein</fullName>
    </submittedName>
</protein>
<gene>
    <name evidence="4" type="ORF">GT003_13675</name>
</gene>
<reference evidence="4 5" key="1">
    <citation type="submission" date="2020-01" db="EMBL/GenBank/DDBJ databases">
        <title>Paenibacillus soybeanensis sp. nov. isolated from the nodules of soybean (Glycine max(L.) Merr).</title>
        <authorList>
            <person name="Wang H."/>
        </authorList>
    </citation>
    <scope>NUCLEOTIDE SEQUENCE [LARGE SCALE GENOMIC DNA]</scope>
    <source>
        <strain evidence="4 5">DSM 23054</strain>
    </source>
</reference>
<evidence type="ECO:0000259" key="3">
    <source>
        <dbReference type="PROSITE" id="PS50983"/>
    </source>
</evidence>
<accession>A0A7X4YR29</accession>
<dbReference type="OrthoDB" id="9816357at2"/>
<dbReference type="AlphaFoldDB" id="A0A7X4YR29"/>
<proteinExistence type="inferred from homology"/>
<dbReference type="InterPro" id="IPR002491">
    <property type="entry name" value="ABC_transptr_periplasmic_BD"/>
</dbReference>
<dbReference type="Pfam" id="PF07833">
    <property type="entry name" value="Cu_amine_oxidN1"/>
    <property type="match status" value="1"/>
</dbReference>
<dbReference type="EMBL" id="JAAAMU010000006">
    <property type="protein sequence ID" value="NBC70041.1"/>
    <property type="molecule type" value="Genomic_DNA"/>
</dbReference>
<dbReference type="Proteomes" id="UP000558113">
    <property type="component" value="Unassembled WGS sequence"/>
</dbReference>
<comment type="similarity">
    <text evidence="1">Belongs to the bacterial solute-binding protein 8 family.</text>
</comment>
<evidence type="ECO:0000313" key="4">
    <source>
        <dbReference type="EMBL" id="NBC70041.1"/>
    </source>
</evidence>
<keyword evidence="5" id="KW-1185">Reference proteome</keyword>
<name>A0A7X4YR29_9BACL</name>
<dbReference type="Gene3D" id="3.30.457.10">
    <property type="entry name" value="Copper amine oxidase-like, N-terminal domain"/>
    <property type="match status" value="1"/>
</dbReference>
<feature type="signal peptide" evidence="2">
    <location>
        <begin position="1"/>
        <end position="24"/>
    </location>
</feature>
<dbReference type="PROSITE" id="PS50983">
    <property type="entry name" value="FE_B12_PBP"/>
    <property type="match status" value="1"/>
</dbReference>
<dbReference type="PANTHER" id="PTHR30535">
    <property type="entry name" value="VITAMIN B12-BINDING PROTEIN"/>
    <property type="match status" value="1"/>
</dbReference>
<dbReference type="PANTHER" id="PTHR30535:SF34">
    <property type="entry name" value="MOLYBDATE-BINDING PROTEIN MOLA"/>
    <property type="match status" value="1"/>
</dbReference>
<dbReference type="RefSeq" id="WP_161698574.1">
    <property type="nucleotide sequence ID" value="NZ_JAAAMU010000006.1"/>
</dbReference>